<proteinExistence type="inferred from homology"/>
<keyword evidence="6" id="KW-1185">Reference proteome</keyword>
<feature type="binding site" evidence="3">
    <location>
        <begin position="27"/>
        <end position="32"/>
    </location>
    <ligand>
        <name>ATP</name>
        <dbReference type="ChEBI" id="CHEBI:30616"/>
    </ligand>
</feature>
<dbReference type="GO" id="GO:0005829">
    <property type="term" value="C:cytosol"/>
    <property type="evidence" value="ECO:0007669"/>
    <property type="project" value="TreeGrafter"/>
</dbReference>
<keyword evidence="3" id="KW-0547">Nucleotide-binding</keyword>
<dbReference type="EC" id="2.7.1.2" evidence="3"/>
<keyword evidence="1 3" id="KW-0808">Transferase</keyword>
<dbReference type="InterPro" id="IPR050201">
    <property type="entry name" value="Bacterial_glucokinase"/>
</dbReference>
<dbReference type="RefSeq" id="WP_087108830.1">
    <property type="nucleotide sequence ID" value="NZ_CBCSCN010000008.1"/>
</dbReference>
<keyword evidence="3" id="KW-0324">Glycolysis</keyword>
<organism evidence="5 6">
    <name type="scientific">Parendozoicomonas haliclonae</name>
    <dbReference type="NCBI Taxonomy" id="1960125"/>
    <lineage>
        <taxon>Bacteria</taxon>
        <taxon>Pseudomonadati</taxon>
        <taxon>Pseudomonadota</taxon>
        <taxon>Gammaproteobacteria</taxon>
        <taxon>Oceanospirillales</taxon>
        <taxon>Endozoicomonadaceae</taxon>
        <taxon>Parendozoicomonas</taxon>
    </lineage>
</organism>
<comment type="similarity">
    <text evidence="3 4">Belongs to the bacterial glucokinase family.</text>
</comment>
<dbReference type="Proteomes" id="UP000196573">
    <property type="component" value="Unassembled WGS sequence"/>
</dbReference>
<keyword evidence="3" id="KW-0067">ATP-binding</keyword>
<comment type="subcellular location">
    <subcellularLocation>
        <location evidence="3">Cytoplasm</location>
    </subcellularLocation>
</comment>
<dbReference type="GO" id="GO:0004340">
    <property type="term" value="F:glucokinase activity"/>
    <property type="evidence" value="ECO:0007669"/>
    <property type="project" value="UniProtKB-UniRule"/>
</dbReference>
<dbReference type="Pfam" id="PF02685">
    <property type="entry name" value="Glucokinase"/>
    <property type="match status" value="1"/>
</dbReference>
<comment type="catalytic activity">
    <reaction evidence="3">
        <text>D-glucose + ATP = D-glucose 6-phosphate + ADP + H(+)</text>
        <dbReference type="Rhea" id="RHEA:17825"/>
        <dbReference type="ChEBI" id="CHEBI:4167"/>
        <dbReference type="ChEBI" id="CHEBI:15378"/>
        <dbReference type="ChEBI" id="CHEBI:30616"/>
        <dbReference type="ChEBI" id="CHEBI:61548"/>
        <dbReference type="ChEBI" id="CHEBI:456216"/>
        <dbReference type="EC" id="2.7.1.2"/>
    </reaction>
</comment>
<dbReference type="OrthoDB" id="9800595at2"/>
<dbReference type="HAMAP" id="MF_00524">
    <property type="entry name" value="Glucokinase"/>
    <property type="match status" value="1"/>
</dbReference>
<name>A0A1X7AIQ2_9GAMM</name>
<gene>
    <name evidence="3 5" type="primary">glk</name>
    <name evidence="5" type="ORF">EHSB41UT_01721</name>
</gene>
<dbReference type="GO" id="GO:0005524">
    <property type="term" value="F:ATP binding"/>
    <property type="evidence" value="ECO:0007669"/>
    <property type="project" value="UniProtKB-UniRule"/>
</dbReference>
<accession>A0A1X7AIQ2</accession>
<dbReference type="NCBIfam" id="TIGR00749">
    <property type="entry name" value="glk"/>
    <property type="match status" value="1"/>
</dbReference>
<dbReference type="PANTHER" id="PTHR47690:SF1">
    <property type="entry name" value="GLUCOKINASE"/>
    <property type="match status" value="1"/>
</dbReference>
<evidence type="ECO:0000256" key="3">
    <source>
        <dbReference type="HAMAP-Rule" id="MF_00524"/>
    </source>
</evidence>
<keyword evidence="3" id="KW-0963">Cytoplasm</keyword>
<dbReference type="CDD" id="cd24008">
    <property type="entry name" value="ASKHA_NBD_GLK"/>
    <property type="match status" value="1"/>
</dbReference>
<evidence type="ECO:0000256" key="2">
    <source>
        <dbReference type="ARBA" id="ARBA00022777"/>
    </source>
</evidence>
<dbReference type="GO" id="GO:0005536">
    <property type="term" value="F:D-glucose binding"/>
    <property type="evidence" value="ECO:0007669"/>
    <property type="project" value="InterPro"/>
</dbReference>
<dbReference type="AlphaFoldDB" id="A0A1X7AIQ2"/>
<sequence length="343" mass="37238">MKRDFEQEMNKTIPNDSGNQQKLFLVSDIGGTNARFGLVDAESNTLHHIATYSVKNYPIFEDAVDAYLQDHAISSIAGACLAVAGPVANNEVKMTNSSWHIKASTFCEHFNCEHFWLINDFVAQSMAVPCLEEQEIIALDDRKKDDNAPLLVLGPGTGLGAGLLVKTPVGWQPCPGEGGHMDFGPVSETDLMVWKYIKQEHGRLPCWEDVLSGYGLESLYAAHAAEAGTHEKLAASEVTAKALADQDSLAFTVVQYFLRQLARFSSNLAAITGAKGGVYIAGGIVPRVITLLDRDAFRSIFEQREKIPGYMESIPVSLVVAANPGLTGSAAYLHQQLALAERV</sequence>
<reference evidence="5 6" key="1">
    <citation type="submission" date="2017-03" db="EMBL/GenBank/DDBJ databases">
        <authorList>
            <person name="Afonso C.L."/>
            <person name="Miller P.J."/>
            <person name="Scott M.A."/>
            <person name="Spackman E."/>
            <person name="Goraichik I."/>
            <person name="Dimitrov K.M."/>
            <person name="Suarez D.L."/>
            <person name="Swayne D.E."/>
        </authorList>
    </citation>
    <scope>NUCLEOTIDE SEQUENCE [LARGE SCALE GENOMIC DNA]</scope>
    <source>
        <strain evidence="5">SB41UT1</strain>
    </source>
</reference>
<dbReference type="GO" id="GO:0006096">
    <property type="term" value="P:glycolytic process"/>
    <property type="evidence" value="ECO:0007669"/>
    <property type="project" value="UniProtKB-UniRule"/>
</dbReference>
<dbReference type="EMBL" id="FWPT01000003">
    <property type="protein sequence ID" value="SMA44066.1"/>
    <property type="molecule type" value="Genomic_DNA"/>
</dbReference>
<evidence type="ECO:0000313" key="5">
    <source>
        <dbReference type="EMBL" id="SMA44066.1"/>
    </source>
</evidence>
<dbReference type="PANTHER" id="PTHR47690">
    <property type="entry name" value="GLUCOKINASE"/>
    <property type="match status" value="1"/>
</dbReference>
<dbReference type="SUPFAM" id="SSF53067">
    <property type="entry name" value="Actin-like ATPase domain"/>
    <property type="match status" value="1"/>
</dbReference>
<dbReference type="InterPro" id="IPR043129">
    <property type="entry name" value="ATPase_NBD"/>
</dbReference>
<evidence type="ECO:0000256" key="1">
    <source>
        <dbReference type="ARBA" id="ARBA00022679"/>
    </source>
</evidence>
<evidence type="ECO:0000256" key="4">
    <source>
        <dbReference type="RuleBase" id="RU004046"/>
    </source>
</evidence>
<dbReference type="InterPro" id="IPR003836">
    <property type="entry name" value="Glucokinase"/>
</dbReference>
<evidence type="ECO:0000313" key="6">
    <source>
        <dbReference type="Proteomes" id="UP000196573"/>
    </source>
</evidence>
<protein>
    <recommendedName>
        <fullName evidence="3">Glucokinase</fullName>
        <ecNumber evidence="3">2.7.1.2</ecNumber>
    </recommendedName>
    <alternativeName>
        <fullName evidence="3">Glucose kinase</fullName>
    </alternativeName>
</protein>
<keyword evidence="2 3" id="KW-0418">Kinase</keyword>
<dbReference type="Gene3D" id="3.30.420.40">
    <property type="match status" value="1"/>
</dbReference>
<dbReference type="Gene3D" id="3.40.367.20">
    <property type="match status" value="1"/>
</dbReference>